<protein>
    <submittedName>
        <fullName evidence="2">Uncharacterized protein</fullName>
    </submittedName>
</protein>
<name>A0A8S9R2L1_BRACR</name>
<evidence type="ECO:0000256" key="1">
    <source>
        <dbReference type="SAM" id="Phobius"/>
    </source>
</evidence>
<proteinExistence type="predicted"/>
<accession>A0A8S9R2L1</accession>
<gene>
    <name evidence="2" type="ORF">F2Q69_00016791</name>
</gene>
<keyword evidence="1" id="KW-1133">Transmembrane helix</keyword>
<feature type="transmembrane region" description="Helical" evidence="1">
    <location>
        <begin position="153"/>
        <end position="172"/>
    </location>
</feature>
<reference evidence="2" key="1">
    <citation type="submission" date="2019-12" db="EMBL/GenBank/DDBJ databases">
        <title>Genome sequencing and annotation of Brassica cretica.</title>
        <authorList>
            <person name="Studholme D.J."/>
            <person name="Sarris P."/>
        </authorList>
    </citation>
    <scope>NUCLEOTIDE SEQUENCE</scope>
    <source>
        <strain evidence="2">PFS-109/04</strain>
        <tissue evidence="2">Leaf</tissue>
    </source>
</reference>
<dbReference type="EMBL" id="QGKX02000996">
    <property type="protein sequence ID" value="KAF3556650.1"/>
    <property type="molecule type" value="Genomic_DNA"/>
</dbReference>
<feature type="transmembrane region" description="Helical" evidence="1">
    <location>
        <begin position="111"/>
        <end position="133"/>
    </location>
</feature>
<keyword evidence="1" id="KW-0812">Transmembrane</keyword>
<evidence type="ECO:0000313" key="2">
    <source>
        <dbReference type="EMBL" id="KAF3556650.1"/>
    </source>
</evidence>
<dbReference type="Proteomes" id="UP000712600">
    <property type="component" value="Unassembled WGS sequence"/>
</dbReference>
<feature type="transmembrane region" description="Helical" evidence="1">
    <location>
        <begin position="74"/>
        <end position="96"/>
    </location>
</feature>
<keyword evidence="1" id="KW-0472">Membrane</keyword>
<organism evidence="2 3">
    <name type="scientific">Brassica cretica</name>
    <name type="common">Mustard</name>
    <dbReference type="NCBI Taxonomy" id="69181"/>
    <lineage>
        <taxon>Eukaryota</taxon>
        <taxon>Viridiplantae</taxon>
        <taxon>Streptophyta</taxon>
        <taxon>Embryophyta</taxon>
        <taxon>Tracheophyta</taxon>
        <taxon>Spermatophyta</taxon>
        <taxon>Magnoliopsida</taxon>
        <taxon>eudicotyledons</taxon>
        <taxon>Gunneridae</taxon>
        <taxon>Pentapetalae</taxon>
        <taxon>rosids</taxon>
        <taxon>malvids</taxon>
        <taxon>Brassicales</taxon>
        <taxon>Brassicaceae</taxon>
        <taxon>Brassiceae</taxon>
        <taxon>Brassica</taxon>
    </lineage>
</organism>
<sequence length="174" mass="19851">MFTREEELNRLQRKSWFSLPSLLSSFSPPVESWLFRRWRVLSVAVGAVCLFLLGSRSGRVLSTVVVRALQFRSVVPPSAVCTSGQGIEILLFLNIYQSLRFEEDCLPPFEILFFLGFPLVFVFLVALFGRSNIKRLRHGGFQLMVRLSGSDEVSALIEVVICVALQEFWLIIDY</sequence>
<comment type="caution">
    <text evidence="2">The sequence shown here is derived from an EMBL/GenBank/DDBJ whole genome shotgun (WGS) entry which is preliminary data.</text>
</comment>
<dbReference type="AlphaFoldDB" id="A0A8S9R2L1"/>
<evidence type="ECO:0000313" key="3">
    <source>
        <dbReference type="Proteomes" id="UP000712600"/>
    </source>
</evidence>
<feature type="transmembrane region" description="Helical" evidence="1">
    <location>
        <begin position="35"/>
        <end position="53"/>
    </location>
</feature>